<dbReference type="PROSITE" id="PS51257">
    <property type="entry name" value="PROKAR_LIPOPROTEIN"/>
    <property type="match status" value="1"/>
</dbReference>
<evidence type="ECO:0000313" key="4">
    <source>
        <dbReference type="EMBL" id="EDO62829.1"/>
    </source>
</evidence>
<dbReference type="EMBL" id="NOXF01000006">
    <property type="protein sequence ID" value="PEQ24373.1"/>
    <property type="molecule type" value="Genomic_DNA"/>
</dbReference>
<reference evidence="4 6" key="1">
    <citation type="submission" date="2007-08" db="EMBL/GenBank/DDBJ databases">
        <title>Draft genome sequence of Clostridium leptum (DSM 753).</title>
        <authorList>
            <person name="Sudarsanam P."/>
            <person name="Ley R."/>
            <person name="Guruge J."/>
            <person name="Turnbaugh P.J."/>
            <person name="Mahowald M."/>
            <person name="Liep D."/>
            <person name="Gordon J."/>
        </authorList>
    </citation>
    <scope>NUCLEOTIDE SEQUENCE [LARGE SCALE GENOMIC DNA]</scope>
    <source>
        <strain evidence="4 6">DSM 753</strain>
    </source>
</reference>
<dbReference type="HOGENOM" id="CLU_025443_1_0_9"/>
<dbReference type="Proteomes" id="UP000003490">
    <property type="component" value="Unassembled WGS sequence"/>
</dbReference>
<proteinExistence type="predicted"/>
<keyword evidence="2" id="KW-0378">Hydrolase</keyword>
<dbReference type="GO" id="GO:0008758">
    <property type="term" value="F:UDP-2,3-diacylglucosamine hydrolase activity"/>
    <property type="evidence" value="ECO:0007669"/>
    <property type="project" value="TreeGrafter"/>
</dbReference>
<gene>
    <name evidence="5" type="ORF">CH238_09255</name>
    <name evidence="4" type="ORF">CLOLEP_00418</name>
</gene>
<evidence type="ECO:0000259" key="3">
    <source>
        <dbReference type="Pfam" id="PF00149"/>
    </source>
</evidence>
<dbReference type="eggNOG" id="COG1408">
    <property type="taxonomic scope" value="Bacteria"/>
</dbReference>
<protein>
    <submittedName>
        <fullName evidence="5">Phosphoesterase</fullName>
    </submittedName>
    <submittedName>
        <fullName evidence="4">Ser/Thr phosphatase family protein</fullName>
    </submittedName>
</protein>
<evidence type="ECO:0000313" key="7">
    <source>
        <dbReference type="Proteomes" id="UP000220611"/>
    </source>
</evidence>
<dbReference type="GO" id="GO:0046872">
    <property type="term" value="F:metal ion binding"/>
    <property type="evidence" value="ECO:0007669"/>
    <property type="project" value="UniProtKB-KW"/>
</dbReference>
<evidence type="ECO:0000313" key="6">
    <source>
        <dbReference type="Proteomes" id="UP000003490"/>
    </source>
</evidence>
<dbReference type="Proteomes" id="UP000220611">
    <property type="component" value="Unassembled WGS sequence"/>
</dbReference>
<dbReference type="SUPFAM" id="SSF56300">
    <property type="entry name" value="Metallo-dependent phosphatases"/>
    <property type="match status" value="1"/>
</dbReference>
<feature type="domain" description="Calcineurin-like phosphoesterase" evidence="3">
    <location>
        <begin position="44"/>
        <end position="219"/>
    </location>
</feature>
<dbReference type="InterPro" id="IPR004843">
    <property type="entry name" value="Calcineurin-like_PHP"/>
</dbReference>
<dbReference type="Pfam" id="PF00149">
    <property type="entry name" value="Metallophos"/>
    <property type="match status" value="1"/>
</dbReference>
<dbReference type="Gene3D" id="3.60.21.10">
    <property type="match status" value="1"/>
</dbReference>
<keyword evidence="7" id="KW-1185">Reference proteome</keyword>
<reference evidence="5 7" key="3">
    <citation type="submission" date="2017-07" db="EMBL/GenBank/DDBJ databases">
        <title>Prevalence of linear plasmids in Cutibacterium (Propionibacterium) acnes isolates obtained from prostatic tissue.</title>
        <authorList>
            <person name="Davidsson S."/>
            <person name="Carlsson J."/>
            <person name="Molling P."/>
            <person name="Andren O."/>
            <person name="Andersson S.-O."/>
            <person name="Brzuszkiewicz E."/>
            <person name="Poehlein A."/>
            <person name="Al-Zeer M."/>
            <person name="Brinkmann V."/>
            <person name="Scavenius C."/>
            <person name="Nazipi S."/>
            <person name="Soderquist B."/>
            <person name="Bruggemann H."/>
        </authorList>
    </citation>
    <scope>NUCLEOTIDE SEQUENCE [LARGE SCALE GENOMIC DNA]</scope>
    <source>
        <strain evidence="5 7">DSM 753</strain>
    </source>
</reference>
<dbReference type="PANTHER" id="PTHR31302:SF31">
    <property type="entry name" value="PHOSPHODIESTERASE YAEI"/>
    <property type="match status" value="1"/>
</dbReference>
<dbReference type="GO" id="GO:0009245">
    <property type="term" value="P:lipid A biosynthetic process"/>
    <property type="evidence" value="ECO:0007669"/>
    <property type="project" value="TreeGrafter"/>
</dbReference>
<dbReference type="PANTHER" id="PTHR31302">
    <property type="entry name" value="TRANSMEMBRANE PROTEIN WITH METALLOPHOSPHOESTERASE DOMAIN-RELATED"/>
    <property type="match status" value="1"/>
</dbReference>
<comment type="caution">
    <text evidence="4">The sequence shown here is derived from an EMBL/GenBank/DDBJ whole genome shotgun (WGS) entry which is preliminary data.</text>
</comment>
<dbReference type="OrthoDB" id="9780884at2"/>
<name>A7VPE2_9FIRM</name>
<accession>A7VPE2</accession>
<dbReference type="AlphaFoldDB" id="A7VPE2"/>
<evidence type="ECO:0000313" key="5">
    <source>
        <dbReference type="EMBL" id="PEQ24373.1"/>
    </source>
</evidence>
<dbReference type="GO" id="GO:0016020">
    <property type="term" value="C:membrane"/>
    <property type="evidence" value="ECO:0007669"/>
    <property type="project" value="GOC"/>
</dbReference>
<dbReference type="InterPro" id="IPR029052">
    <property type="entry name" value="Metallo-depent_PP-like"/>
</dbReference>
<reference evidence="4 6" key="2">
    <citation type="submission" date="2007-08" db="EMBL/GenBank/DDBJ databases">
        <authorList>
            <person name="Fulton L."/>
            <person name="Clifton S."/>
            <person name="Fulton B."/>
            <person name="Xu J."/>
            <person name="Minx P."/>
            <person name="Pepin K.H."/>
            <person name="Johnson M."/>
            <person name="Thiruvilangam P."/>
            <person name="Bhonagiri V."/>
            <person name="Nash W.E."/>
            <person name="Wang C."/>
            <person name="Mardis E.R."/>
            <person name="Wilson R.K."/>
        </authorList>
    </citation>
    <scope>NUCLEOTIDE SEQUENCE [LARGE SCALE GENOMIC DNA]</scope>
    <source>
        <strain evidence="4 6">DSM 753</strain>
    </source>
</reference>
<dbReference type="InterPro" id="IPR051158">
    <property type="entry name" value="Metallophosphoesterase_sf"/>
</dbReference>
<dbReference type="EMBL" id="ABCB02000012">
    <property type="protein sequence ID" value="EDO62829.1"/>
    <property type="molecule type" value="Genomic_DNA"/>
</dbReference>
<sequence>MKKRRIMVPIILLALACPVIPGFDSGLKVRCYTVESDAVQAPVRVALISDLHSCGYGENQRELIDAVDSQNPDLVLMSGDIFDDELPDDNTEQFLRGVGKRYPCYYVTGNHEHWSGSGAFLEKMDILKECGVHRLSGVCETVSVRGTAINLCGVDDPEASFTASADPARDTVSFLQQIDQVRKASENGNYTILLSHRPEFFELYAAQGFDLSLCGHAHGGQFRIPGILNGLYAPNQGFFPKYAGGEYHKKRTVMIVSRGLARESTRVPRFYNRPELVIIDIV</sequence>
<keyword evidence="1" id="KW-0479">Metal-binding</keyword>
<organism evidence="4 6">
    <name type="scientific">[Clostridium] leptum DSM 753</name>
    <dbReference type="NCBI Taxonomy" id="428125"/>
    <lineage>
        <taxon>Bacteria</taxon>
        <taxon>Bacillati</taxon>
        <taxon>Bacillota</taxon>
        <taxon>Clostridia</taxon>
        <taxon>Eubacteriales</taxon>
        <taxon>Oscillospiraceae</taxon>
        <taxon>Oscillospiraceae incertae sedis</taxon>
    </lineage>
</organism>
<evidence type="ECO:0000256" key="2">
    <source>
        <dbReference type="ARBA" id="ARBA00022801"/>
    </source>
</evidence>
<evidence type="ECO:0000256" key="1">
    <source>
        <dbReference type="ARBA" id="ARBA00022723"/>
    </source>
</evidence>